<keyword evidence="3" id="KW-1185">Reference proteome</keyword>
<dbReference type="OrthoDB" id="3249131at2"/>
<dbReference type="AlphaFoldDB" id="A0A2Y8ZYV8"/>
<sequence>MTDPAPSAPTTAATPGTVTTRLVHRAPDGSPEWWRSAVVYVNEPPLVSGTTTLTEVAERVEQIRAVSRLGVQAVRIGCPPLPGEAPEEIIDAVVGLLTRAHRTGLRVVLRIDPLDPREEACARYWLGRGADGLDLGPVTDSEPVSHARYRQLHAVLAEHARNEDPILSTRLSPAVQSRAAEMLHEDWLHHLVDADLLDVRDPAQVMESVTDSLRIRDALGSAGAWLVPDVLEAGSPELALATALVVLAMPGAVYLRQGIELGMPVKTTQHPEPERVALAARLKEDQRGRAGSCFETVRAALRLRADHRLGLAPLAWVDELDGPVPDTVLAFLSGEVLVVANVGDEDVPLSPEREVVLSSAPLSEGPGGRLTLPPRTAVWQWLEPRPRERDPRARR</sequence>
<proteinExistence type="predicted"/>
<reference evidence="2 3" key="1">
    <citation type="submission" date="2016-10" db="EMBL/GenBank/DDBJ databases">
        <authorList>
            <person name="Cai Z."/>
        </authorList>
    </citation>
    <scope>NUCLEOTIDE SEQUENCE [LARGE SCALE GENOMIC DNA]</scope>
    <source>
        <strain evidence="2 3">CGMCC 1.10826</strain>
    </source>
</reference>
<protein>
    <submittedName>
        <fullName evidence="2">Alpha-glucosidase</fullName>
    </submittedName>
</protein>
<name>A0A2Y8ZYV8_9MICO</name>
<dbReference type="Proteomes" id="UP000250222">
    <property type="component" value="Unassembled WGS sequence"/>
</dbReference>
<dbReference type="RefSeq" id="WP_146237445.1">
    <property type="nucleotide sequence ID" value="NZ_QKLZ01000001.1"/>
</dbReference>
<accession>A0A2Y8ZYV8</accession>
<evidence type="ECO:0000313" key="3">
    <source>
        <dbReference type="Proteomes" id="UP000250222"/>
    </source>
</evidence>
<organism evidence="2 3">
    <name type="scientific">Georgenia satyanarayanai</name>
    <dbReference type="NCBI Taxonomy" id="860221"/>
    <lineage>
        <taxon>Bacteria</taxon>
        <taxon>Bacillati</taxon>
        <taxon>Actinomycetota</taxon>
        <taxon>Actinomycetes</taxon>
        <taxon>Micrococcales</taxon>
        <taxon>Bogoriellaceae</taxon>
        <taxon>Georgenia</taxon>
    </lineage>
</organism>
<dbReference type="GO" id="GO:0016798">
    <property type="term" value="F:hydrolase activity, acting on glycosyl bonds"/>
    <property type="evidence" value="ECO:0007669"/>
    <property type="project" value="UniProtKB-KW"/>
</dbReference>
<dbReference type="EMBL" id="UETB01000001">
    <property type="protein sequence ID" value="SSA36468.1"/>
    <property type="molecule type" value="Genomic_DNA"/>
</dbReference>
<gene>
    <name evidence="2" type="ORF">SAMN05216184_101127</name>
</gene>
<feature type="region of interest" description="Disordered" evidence="1">
    <location>
        <begin position="1"/>
        <end position="20"/>
    </location>
</feature>
<evidence type="ECO:0000313" key="2">
    <source>
        <dbReference type="EMBL" id="SSA36468.1"/>
    </source>
</evidence>
<evidence type="ECO:0000256" key="1">
    <source>
        <dbReference type="SAM" id="MobiDB-lite"/>
    </source>
</evidence>
<dbReference type="Gene3D" id="3.20.20.80">
    <property type="entry name" value="Glycosidases"/>
    <property type="match status" value="1"/>
</dbReference>